<dbReference type="InterPro" id="IPR017185">
    <property type="entry name" value="UCP037373_trxn_reg"/>
</dbReference>
<dbReference type="Gene3D" id="1.10.10.10">
    <property type="entry name" value="Winged helix-like DNA-binding domain superfamily/Winged helix DNA-binding domain"/>
    <property type="match status" value="1"/>
</dbReference>
<dbReference type="PIRSF" id="PIRSF037373">
    <property type="entry name" value="UCP037373_trxn_reg"/>
    <property type="match status" value="1"/>
</dbReference>
<dbReference type="EMBL" id="DRTM01000088">
    <property type="protein sequence ID" value="HHE75725.1"/>
    <property type="molecule type" value="Genomic_DNA"/>
</dbReference>
<sequence length="118" mass="13667">MGDFSRKDEKLAELLQKAGLPKNVAKTLAYMRKRGEVTSVEIEKNTTLRQPEVSIAMQWLKKRGWVTKRDLKKEGKGRPVHGYRLSKPFPKIVEEINKELRKKIKDIEDLIKSLSSFS</sequence>
<gene>
    <name evidence="1" type="ORF">ENL31_01180</name>
</gene>
<evidence type="ECO:0000313" key="1">
    <source>
        <dbReference type="EMBL" id="HHE75725.1"/>
    </source>
</evidence>
<dbReference type="InterPro" id="IPR036390">
    <property type="entry name" value="WH_DNA-bd_sf"/>
</dbReference>
<dbReference type="InterPro" id="IPR036388">
    <property type="entry name" value="WH-like_DNA-bd_sf"/>
</dbReference>
<organism evidence="1">
    <name type="scientific">Candidatus Aciduliprofundum boonei</name>
    <dbReference type="NCBI Taxonomy" id="379547"/>
    <lineage>
        <taxon>Archaea</taxon>
        <taxon>Methanobacteriati</taxon>
        <taxon>Thermoplasmatota</taxon>
        <taxon>DHVE2 group</taxon>
        <taxon>Candidatus Aciduliprofundum</taxon>
    </lineage>
</organism>
<dbReference type="SUPFAM" id="SSF46785">
    <property type="entry name" value="Winged helix' DNA-binding domain"/>
    <property type="match status" value="1"/>
</dbReference>
<dbReference type="AlphaFoldDB" id="A0A7J3T8X8"/>
<protein>
    <submittedName>
        <fullName evidence="1">ArsR family transcriptional regulator</fullName>
    </submittedName>
</protein>
<name>A0A7J3T8X8_9ARCH</name>
<accession>A0A7J3T8X8</accession>
<dbReference type="Proteomes" id="UP000886130">
    <property type="component" value="Unassembled WGS sequence"/>
</dbReference>
<proteinExistence type="predicted"/>
<reference evidence="1" key="1">
    <citation type="journal article" date="2020" name="mSystems">
        <title>Genome- and Community-Level Interaction Insights into Carbon Utilization and Element Cycling Functions of Hydrothermarchaeota in Hydrothermal Sediment.</title>
        <authorList>
            <person name="Zhou Z."/>
            <person name="Liu Y."/>
            <person name="Xu W."/>
            <person name="Pan J."/>
            <person name="Luo Z.H."/>
            <person name="Li M."/>
        </authorList>
    </citation>
    <scope>NUCLEOTIDE SEQUENCE [LARGE SCALE GENOMIC DNA]</scope>
    <source>
        <strain evidence="1">HyVt-85</strain>
    </source>
</reference>
<comment type="caution">
    <text evidence="1">The sequence shown here is derived from an EMBL/GenBank/DDBJ whole genome shotgun (WGS) entry which is preliminary data.</text>
</comment>